<evidence type="ECO:0000256" key="3">
    <source>
        <dbReference type="ARBA" id="ARBA00022448"/>
    </source>
</evidence>
<dbReference type="InterPro" id="IPR007194">
    <property type="entry name" value="TRAPP_component"/>
</dbReference>
<dbReference type="Proteomes" id="UP000708208">
    <property type="component" value="Unassembled WGS sequence"/>
</dbReference>
<evidence type="ECO:0000256" key="4">
    <source>
        <dbReference type="ARBA" id="ARBA00022824"/>
    </source>
</evidence>
<comment type="subunit">
    <text evidence="8">Part of the multisubunit TRAPP (transport protein particle) complex.</text>
</comment>
<proteinExistence type="inferred from homology"/>
<organism evidence="9 10">
    <name type="scientific">Allacma fusca</name>
    <dbReference type="NCBI Taxonomy" id="39272"/>
    <lineage>
        <taxon>Eukaryota</taxon>
        <taxon>Metazoa</taxon>
        <taxon>Ecdysozoa</taxon>
        <taxon>Arthropoda</taxon>
        <taxon>Hexapoda</taxon>
        <taxon>Collembola</taxon>
        <taxon>Symphypleona</taxon>
        <taxon>Sminthuridae</taxon>
        <taxon>Allacma</taxon>
    </lineage>
</organism>
<evidence type="ECO:0000256" key="1">
    <source>
        <dbReference type="ARBA" id="ARBA00002910"/>
    </source>
</evidence>
<dbReference type="PIRSF" id="PIRSF017479">
    <property type="entry name" value="TRAPP_I_complex_Trs31"/>
    <property type="match status" value="1"/>
</dbReference>
<dbReference type="FunFam" id="3.30.1380.20:FF:000005">
    <property type="entry name" value="Trafficking protein particle complex subunit 5"/>
    <property type="match status" value="1"/>
</dbReference>
<dbReference type="Pfam" id="PF04051">
    <property type="entry name" value="TRAPP"/>
    <property type="match status" value="1"/>
</dbReference>
<dbReference type="InterPro" id="IPR016696">
    <property type="entry name" value="TRAPP-I_su5"/>
</dbReference>
<dbReference type="GO" id="GO:1990072">
    <property type="term" value="C:TRAPPIII protein complex"/>
    <property type="evidence" value="ECO:0007669"/>
    <property type="project" value="TreeGrafter"/>
</dbReference>
<dbReference type="GO" id="GO:0005783">
    <property type="term" value="C:endoplasmic reticulum"/>
    <property type="evidence" value="ECO:0007669"/>
    <property type="project" value="UniProtKB-SubCell"/>
</dbReference>
<gene>
    <name evidence="9" type="ORF">AFUS01_LOCUS6967</name>
</gene>
<accession>A0A8J2NLJ2</accession>
<protein>
    <recommendedName>
        <fullName evidence="7 8">Trafficking protein particle complex subunit 5</fullName>
    </recommendedName>
</protein>
<keyword evidence="4 8" id="KW-0256">Endoplasmic reticulum</keyword>
<evidence type="ECO:0000313" key="10">
    <source>
        <dbReference type="Proteomes" id="UP000708208"/>
    </source>
</evidence>
<dbReference type="PANTHER" id="PTHR20902">
    <property type="entry name" value="41-2 PROTEIN ANTIGEN-RELATED"/>
    <property type="match status" value="1"/>
</dbReference>
<comment type="caution">
    <text evidence="9">The sequence shown here is derived from an EMBL/GenBank/DDBJ whole genome shotgun (WGS) entry which is preliminary data.</text>
</comment>
<keyword evidence="5 8" id="KW-0931">ER-Golgi transport</keyword>
<dbReference type="GO" id="GO:1990071">
    <property type="term" value="C:TRAPPII protein complex"/>
    <property type="evidence" value="ECO:0007669"/>
    <property type="project" value="TreeGrafter"/>
</dbReference>
<evidence type="ECO:0000256" key="8">
    <source>
        <dbReference type="PIRNR" id="PIRNR017479"/>
    </source>
</evidence>
<evidence type="ECO:0000256" key="7">
    <source>
        <dbReference type="ARBA" id="ARBA00068379"/>
    </source>
</evidence>
<name>A0A8J2NLJ2_9HEXA</name>
<sequence>MPNLQIETEKIEPHASLSSIISLNQSKAKTSILDKSLSKGKQEVHLSCFALLFSEIVQYCQNRSSSIMDLQNRLSDMGKQVGLKLIDLIVLREKNYKRDIKLLPVLLFIRTTVWKTLFGKEADKLENSVDDPKQYYIIEKEPLVNKFISIPKDQKKSLNCASFNAGIVEGVLETSGFPAKVVAQSHKGATYYVITFDESVVVRDKQVE</sequence>
<dbReference type="CDD" id="cd14943">
    <property type="entry name" value="TRAPPC5_Trs31"/>
    <property type="match status" value="1"/>
</dbReference>
<dbReference type="GO" id="GO:1990070">
    <property type="term" value="C:TRAPPI protein complex"/>
    <property type="evidence" value="ECO:0007669"/>
    <property type="project" value="TreeGrafter"/>
</dbReference>
<reference evidence="9" key="1">
    <citation type="submission" date="2021-06" db="EMBL/GenBank/DDBJ databases">
        <authorList>
            <person name="Hodson N. C."/>
            <person name="Mongue J. A."/>
            <person name="Jaron S. K."/>
        </authorList>
    </citation>
    <scope>NUCLEOTIDE SEQUENCE</scope>
</reference>
<evidence type="ECO:0000256" key="2">
    <source>
        <dbReference type="ARBA" id="ARBA00004240"/>
    </source>
</evidence>
<dbReference type="OrthoDB" id="10254842at2759"/>
<dbReference type="GO" id="GO:0006888">
    <property type="term" value="P:endoplasmic reticulum to Golgi vesicle-mediated transport"/>
    <property type="evidence" value="ECO:0007669"/>
    <property type="project" value="TreeGrafter"/>
</dbReference>
<dbReference type="PANTHER" id="PTHR20902:SF0">
    <property type="entry name" value="TRAFFICKING PROTEIN PARTICLE COMPLEX SUBUNIT 5"/>
    <property type="match status" value="1"/>
</dbReference>
<comment type="subcellular location">
    <subcellularLocation>
        <location evidence="2">Endoplasmic reticulum</location>
    </subcellularLocation>
    <subcellularLocation>
        <location evidence="8">Golgi apparatus</location>
        <location evidence="8">cis-Golgi network</location>
    </subcellularLocation>
</comment>
<evidence type="ECO:0000256" key="5">
    <source>
        <dbReference type="ARBA" id="ARBA00022892"/>
    </source>
</evidence>
<evidence type="ECO:0000256" key="6">
    <source>
        <dbReference type="ARBA" id="ARBA00023034"/>
    </source>
</evidence>
<keyword evidence="3 8" id="KW-0813">Transport</keyword>
<keyword evidence="10" id="KW-1185">Reference proteome</keyword>
<keyword evidence="6 8" id="KW-0333">Golgi apparatus</keyword>
<dbReference type="AlphaFoldDB" id="A0A8J2NLJ2"/>
<evidence type="ECO:0000313" key="9">
    <source>
        <dbReference type="EMBL" id="CAG7717511.1"/>
    </source>
</evidence>
<comment type="similarity">
    <text evidence="8">Belongs to the TRAPP small subunits family. BET3 subfamily.</text>
</comment>
<comment type="function">
    <text evidence="1 8">May play a role in vesicular transport from endoplasmic reticulum to Golgi.</text>
</comment>
<dbReference type="EMBL" id="CAJVCH010046441">
    <property type="protein sequence ID" value="CAG7717511.1"/>
    <property type="molecule type" value="Genomic_DNA"/>
</dbReference>